<reference evidence="2 3" key="1">
    <citation type="submission" date="2018-03" db="EMBL/GenBank/DDBJ databases">
        <title>Genomic Encyclopedia of Archaeal and Bacterial Type Strains, Phase II (KMG-II): from individual species to whole genera.</title>
        <authorList>
            <person name="Goeker M."/>
        </authorList>
    </citation>
    <scope>NUCLEOTIDE SEQUENCE [LARGE SCALE GENOMIC DNA]</scope>
    <source>
        <strain evidence="2 3">DSM 27267</strain>
    </source>
</reference>
<dbReference type="RefSeq" id="WP_106541500.1">
    <property type="nucleotide sequence ID" value="NZ_BLAU01000001.1"/>
</dbReference>
<comment type="caution">
    <text evidence="2">The sequence shown here is derived from an EMBL/GenBank/DDBJ whole genome shotgun (WGS) entry which is preliminary data.</text>
</comment>
<feature type="signal peptide" evidence="1">
    <location>
        <begin position="1"/>
        <end position="21"/>
    </location>
</feature>
<organism evidence="2 3">
    <name type="scientific">Prolixibacter denitrificans</name>
    <dbReference type="NCBI Taxonomy" id="1541063"/>
    <lineage>
        <taxon>Bacteria</taxon>
        <taxon>Pseudomonadati</taxon>
        <taxon>Bacteroidota</taxon>
        <taxon>Bacteroidia</taxon>
        <taxon>Marinilabiliales</taxon>
        <taxon>Prolixibacteraceae</taxon>
        <taxon>Prolixibacter</taxon>
    </lineage>
</organism>
<dbReference type="Proteomes" id="UP000240621">
    <property type="component" value="Unassembled WGS sequence"/>
</dbReference>
<gene>
    <name evidence="2" type="ORF">CLV93_10369</name>
</gene>
<proteinExistence type="predicted"/>
<protein>
    <recommendedName>
        <fullName evidence="4">TonB-like protein</fullName>
    </recommendedName>
</protein>
<name>A0A2P8CFA3_9BACT</name>
<evidence type="ECO:0000313" key="2">
    <source>
        <dbReference type="EMBL" id="PSK83654.1"/>
    </source>
</evidence>
<evidence type="ECO:0000313" key="3">
    <source>
        <dbReference type="Proteomes" id="UP000240621"/>
    </source>
</evidence>
<dbReference type="EMBL" id="PYGC01000003">
    <property type="protein sequence ID" value="PSK83654.1"/>
    <property type="molecule type" value="Genomic_DNA"/>
</dbReference>
<keyword evidence="1" id="KW-0732">Signal</keyword>
<dbReference type="AlphaFoldDB" id="A0A2P8CFA3"/>
<feature type="chain" id="PRO_5015124666" description="TonB-like protein" evidence="1">
    <location>
        <begin position="22"/>
        <end position="217"/>
    </location>
</feature>
<dbReference type="PROSITE" id="PS51257">
    <property type="entry name" value="PROKAR_LIPOPROTEIN"/>
    <property type="match status" value="1"/>
</dbReference>
<accession>A0A2P8CFA3</accession>
<evidence type="ECO:0008006" key="4">
    <source>
        <dbReference type="Google" id="ProtNLM"/>
    </source>
</evidence>
<sequence length="217" mass="24645">MRRYLNIILAFLIVLSCANSSQENVTTKSVITNSDDSICNKMKLQAINDLKAGKYKLYEFGIVSSPDTNRLIIRQLGIELIYRGCTVTAGIECYRAVMDSAVRVKFKNEIIDYPANPFDRPRFRSEFFNLTDSALLRINAKKISRVINALDELNEGKAHIQIFVDKGGEPIRIRWLGSLGKKNELNIANSVMKERFEPLIIGKDKVNTILTFPLKIE</sequence>
<evidence type="ECO:0000256" key="1">
    <source>
        <dbReference type="SAM" id="SignalP"/>
    </source>
</evidence>
<dbReference type="OrthoDB" id="1202475at2"/>